<evidence type="ECO:0000256" key="4">
    <source>
        <dbReference type="ARBA" id="ARBA00022679"/>
    </source>
</evidence>
<dbReference type="HAMAP" id="MF_01547">
    <property type="entry name" value="RNA_methyltr_E"/>
    <property type="match status" value="1"/>
</dbReference>
<evidence type="ECO:0000256" key="3">
    <source>
        <dbReference type="ARBA" id="ARBA00022603"/>
    </source>
</evidence>
<dbReference type="GO" id="GO:0005739">
    <property type="term" value="C:mitochondrion"/>
    <property type="evidence" value="ECO:0007669"/>
    <property type="project" value="TreeGrafter"/>
</dbReference>
<dbReference type="PIRSF" id="PIRSF005461">
    <property type="entry name" value="23S_rRNA_mtase"/>
    <property type="match status" value="1"/>
</dbReference>
<keyword evidence="3 9" id="KW-0489">Methyltransferase</keyword>
<organism evidence="9 10">
    <name type="scientific">Saccharomycodes ludwigii</name>
    <dbReference type="NCBI Taxonomy" id="36035"/>
    <lineage>
        <taxon>Eukaryota</taxon>
        <taxon>Fungi</taxon>
        <taxon>Dikarya</taxon>
        <taxon>Ascomycota</taxon>
        <taxon>Saccharomycotina</taxon>
        <taxon>Saccharomycetes</taxon>
        <taxon>Saccharomycodales</taxon>
        <taxon>Saccharomycodaceae</taxon>
        <taxon>Saccharomycodes</taxon>
    </lineage>
</organism>
<keyword evidence="4 9" id="KW-0808">Transferase</keyword>
<keyword evidence="10" id="KW-1185">Reference proteome</keyword>
<evidence type="ECO:0000256" key="6">
    <source>
        <dbReference type="ARBA" id="ARBA00041184"/>
    </source>
</evidence>
<evidence type="ECO:0000256" key="7">
    <source>
        <dbReference type="PIRSR" id="PIRSR005461-1"/>
    </source>
</evidence>
<gene>
    <name evidence="9" type="ORF">SCODWIG_01087</name>
</gene>
<dbReference type="OrthoDB" id="20105at2759"/>
<dbReference type="Gene3D" id="3.40.50.150">
    <property type="entry name" value="Vaccinia Virus protein VP39"/>
    <property type="match status" value="1"/>
</dbReference>
<dbReference type="VEuPathDB" id="FungiDB:SCODWIG_01087"/>
<dbReference type="EMBL" id="UFAJ01000125">
    <property type="protein sequence ID" value="SSD59326.1"/>
    <property type="molecule type" value="Genomic_DNA"/>
</dbReference>
<evidence type="ECO:0000256" key="1">
    <source>
        <dbReference type="ARBA" id="ARBA00009258"/>
    </source>
</evidence>
<accession>A0A376B3Q9</accession>
<sequence>MNRTPSIDVVSFLQVNVLLYRTKVSYAKTKNILLNIKRYNSSSSNRWLNRQQNDVYSNQAKVENLRSRAAYKLIELDDKFKFFDKSKQQNILDLGFAPGAWSQVARVKTNRFSKIFGVDILPCQPPTGVSSIQGNILSRRTHDLIRLFFSREIKLNKIDKIHEDYGYFEDLTEKENNLYHNNPQLEGETETLCNENLPEIMKQPIDLVMSDMYVPWPQISGYWAQTTNTPYYRMANTTGVAIKDHYMSMDLCDAALVVACDLLKTNGNFICKLYTGKEDNLLEKRMKKIFNKVQRFKPKTCRDESKEIYLVGLKKKKNVDKMEVFL</sequence>
<dbReference type="InterPro" id="IPR002877">
    <property type="entry name" value="RNA_MeTrfase_FtsJ_dom"/>
</dbReference>
<dbReference type="InterPro" id="IPR050082">
    <property type="entry name" value="RNA_methyltr_RlmE"/>
</dbReference>
<dbReference type="SUPFAM" id="SSF53335">
    <property type="entry name" value="S-adenosyl-L-methionine-dependent methyltransferases"/>
    <property type="match status" value="1"/>
</dbReference>
<protein>
    <recommendedName>
        <fullName evidence="6">rRNA methyltransferase 2, mitochondrial</fullName>
    </recommendedName>
</protein>
<dbReference type="InterPro" id="IPR029063">
    <property type="entry name" value="SAM-dependent_MTases_sf"/>
</dbReference>
<evidence type="ECO:0000256" key="2">
    <source>
        <dbReference type="ARBA" id="ARBA00022552"/>
    </source>
</evidence>
<dbReference type="GO" id="GO:0008650">
    <property type="term" value="F:rRNA (uridine-2'-O-)-methyltransferase activity"/>
    <property type="evidence" value="ECO:0007669"/>
    <property type="project" value="TreeGrafter"/>
</dbReference>
<evidence type="ECO:0000256" key="5">
    <source>
        <dbReference type="ARBA" id="ARBA00022691"/>
    </source>
</evidence>
<evidence type="ECO:0000259" key="8">
    <source>
        <dbReference type="Pfam" id="PF01728"/>
    </source>
</evidence>
<evidence type="ECO:0000313" key="9">
    <source>
        <dbReference type="EMBL" id="SSD59326.1"/>
    </source>
</evidence>
<feature type="domain" description="Ribosomal RNA methyltransferase FtsJ" evidence="8">
    <location>
        <begin position="66"/>
        <end position="315"/>
    </location>
</feature>
<feature type="active site" description="Proton acceptor" evidence="7">
    <location>
        <position position="272"/>
    </location>
</feature>
<comment type="similarity">
    <text evidence="1">Belongs to the class I-like SAM-binding methyltransferase superfamily. RNA methyltransferase RlmE family.</text>
</comment>
<keyword evidence="2" id="KW-0698">rRNA processing</keyword>
<keyword evidence="5 7" id="KW-0949">S-adenosyl-L-methionine</keyword>
<reference evidence="10" key="1">
    <citation type="submission" date="2018-06" db="EMBL/GenBank/DDBJ databases">
        <authorList>
            <person name="Guldener U."/>
        </authorList>
    </citation>
    <scope>NUCLEOTIDE SEQUENCE [LARGE SCALE GENOMIC DNA]</scope>
    <source>
        <strain evidence="10">UTAD17</strain>
    </source>
</reference>
<dbReference type="Proteomes" id="UP000262825">
    <property type="component" value="Unassembled WGS sequence"/>
</dbReference>
<dbReference type="PANTHER" id="PTHR10920:SF18">
    <property type="entry name" value="RRNA METHYLTRANSFERASE 2, MITOCHONDRIAL"/>
    <property type="match status" value="1"/>
</dbReference>
<evidence type="ECO:0000313" key="10">
    <source>
        <dbReference type="Proteomes" id="UP000262825"/>
    </source>
</evidence>
<name>A0A376B3Q9_9ASCO</name>
<dbReference type="PANTHER" id="PTHR10920">
    <property type="entry name" value="RIBOSOMAL RNA METHYLTRANSFERASE"/>
    <property type="match status" value="1"/>
</dbReference>
<dbReference type="Pfam" id="PF01728">
    <property type="entry name" value="FtsJ"/>
    <property type="match status" value="1"/>
</dbReference>
<dbReference type="InterPro" id="IPR015507">
    <property type="entry name" value="rRNA-MeTfrase_E"/>
</dbReference>
<proteinExistence type="inferred from homology"/>
<dbReference type="AlphaFoldDB" id="A0A376B3Q9"/>